<protein>
    <submittedName>
        <fullName evidence="1">Uncharacterized protein</fullName>
    </submittedName>
</protein>
<organism evidence="1 2">
    <name type="scientific">Dendrobium thyrsiflorum</name>
    <name type="common">Pinecone-like raceme dendrobium</name>
    <name type="synonym">Orchid</name>
    <dbReference type="NCBI Taxonomy" id="117978"/>
    <lineage>
        <taxon>Eukaryota</taxon>
        <taxon>Viridiplantae</taxon>
        <taxon>Streptophyta</taxon>
        <taxon>Embryophyta</taxon>
        <taxon>Tracheophyta</taxon>
        <taxon>Spermatophyta</taxon>
        <taxon>Magnoliopsida</taxon>
        <taxon>Liliopsida</taxon>
        <taxon>Asparagales</taxon>
        <taxon>Orchidaceae</taxon>
        <taxon>Epidendroideae</taxon>
        <taxon>Malaxideae</taxon>
        <taxon>Dendrobiinae</taxon>
        <taxon>Dendrobium</taxon>
    </lineage>
</organism>
<evidence type="ECO:0000313" key="1">
    <source>
        <dbReference type="EMBL" id="KAL0916865.1"/>
    </source>
</evidence>
<evidence type="ECO:0000313" key="2">
    <source>
        <dbReference type="Proteomes" id="UP001552299"/>
    </source>
</evidence>
<dbReference type="AlphaFoldDB" id="A0ABD0UWN2"/>
<keyword evidence="2" id="KW-1185">Reference proteome</keyword>
<name>A0ABD0UWN2_DENTH</name>
<gene>
    <name evidence="1" type="ORF">M5K25_014412</name>
</gene>
<dbReference type="EMBL" id="JANQDX010000011">
    <property type="protein sequence ID" value="KAL0916865.1"/>
    <property type="molecule type" value="Genomic_DNA"/>
</dbReference>
<accession>A0ABD0UWN2</accession>
<reference evidence="1 2" key="1">
    <citation type="journal article" date="2024" name="Plant Biotechnol. J.">
        <title>Dendrobium thyrsiflorum genome and its molecular insights into genes involved in important horticultural traits.</title>
        <authorList>
            <person name="Chen B."/>
            <person name="Wang J.Y."/>
            <person name="Zheng P.J."/>
            <person name="Li K.L."/>
            <person name="Liang Y.M."/>
            <person name="Chen X.F."/>
            <person name="Zhang C."/>
            <person name="Zhao X."/>
            <person name="He X."/>
            <person name="Zhang G.Q."/>
            <person name="Liu Z.J."/>
            <person name="Xu Q."/>
        </authorList>
    </citation>
    <scope>NUCLEOTIDE SEQUENCE [LARGE SCALE GENOMIC DNA]</scope>
    <source>
        <strain evidence="1">GZMU011</strain>
    </source>
</reference>
<proteinExistence type="predicted"/>
<sequence length="139" mass="15491">MLDYLNNKPILPIELKPRNWALEPHLRSTSIRYWRKMNRNHIFQPSDMVELLRKPLVDESFDERLLVEDIANSINHAWRGERLSGEGASSPARNSGLVRVNLVGLFDSIHVEVTIARFGAGGAAIASAAGNSEAQGEKC</sequence>
<dbReference type="Proteomes" id="UP001552299">
    <property type="component" value="Unassembled WGS sequence"/>
</dbReference>
<comment type="caution">
    <text evidence="1">The sequence shown here is derived from an EMBL/GenBank/DDBJ whole genome shotgun (WGS) entry which is preliminary data.</text>
</comment>